<dbReference type="AlphaFoldDB" id="A0A1Y2H7P6"/>
<dbReference type="Gene3D" id="3.40.140.10">
    <property type="entry name" value="Cytidine Deaminase, domain 2"/>
    <property type="match status" value="1"/>
</dbReference>
<evidence type="ECO:0000259" key="14">
    <source>
        <dbReference type="PROSITE" id="PS51747"/>
    </source>
</evidence>
<sequence>MGDNLVQESFAPAAAKVEPGQASVGLTGRPSYTDAQRRELMATAVKAKDYSYSPYSKFRVGAGLLTESGKIYMGCNVENASYGGCICAERTVYVKAVSEGHTRFPAIAVATDLDYFAAPCGMCRQFMAEFGTETVVILTRAGSTEEYQERTVGGLLPESFGPKDLQ</sequence>
<dbReference type="GO" id="GO:0004126">
    <property type="term" value="F:cytidine deaminase activity"/>
    <property type="evidence" value="ECO:0007669"/>
    <property type="project" value="UniProtKB-UniRule"/>
</dbReference>
<evidence type="ECO:0000256" key="10">
    <source>
        <dbReference type="PIRSR" id="PIRSR606262-1"/>
    </source>
</evidence>
<evidence type="ECO:0000256" key="1">
    <source>
        <dbReference type="ARBA" id="ARBA00001947"/>
    </source>
</evidence>
<protein>
    <recommendedName>
        <fullName evidence="4 13">Cytidine deaminase</fullName>
        <ecNumber evidence="4 13">3.5.4.5</ecNumber>
    </recommendedName>
    <alternativeName>
        <fullName evidence="8 13">Cytidine aminohydrolase</fullName>
    </alternativeName>
</protein>
<evidence type="ECO:0000256" key="3">
    <source>
        <dbReference type="ARBA" id="ARBA00006576"/>
    </source>
</evidence>
<dbReference type="PROSITE" id="PS51747">
    <property type="entry name" value="CYT_DCMP_DEAMINASES_2"/>
    <property type="match status" value="1"/>
</dbReference>
<feature type="domain" description="CMP/dCMP-type deaminase" evidence="14">
    <location>
        <begin position="35"/>
        <end position="163"/>
    </location>
</feature>
<feature type="binding site" evidence="11">
    <location>
        <begin position="76"/>
        <end position="82"/>
    </location>
    <ligand>
        <name>substrate</name>
    </ligand>
</feature>
<comment type="catalytic activity">
    <reaction evidence="13">
        <text>2'-deoxycytidine + H2O + H(+) = 2'-deoxyuridine + NH4(+)</text>
        <dbReference type="Rhea" id="RHEA:13433"/>
        <dbReference type="ChEBI" id="CHEBI:15377"/>
        <dbReference type="ChEBI" id="CHEBI:15378"/>
        <dbReference type="ChEBI" id="CHEBI:15698"/>
        <dbReference type="ChEBI" id="CHEBI:16450"/>
        <dbReference type="ChEBI" id="CHEBI:28938"/>
        <dbReference type="EC" id="3.5.4.5"/>
    </reaction>
</comment>
<dbReference type="PANTHER" id="PTHR11644">
    <property type="entry name" value="CYTIDINE DEAMINASE"/>
    <property type="match status" value="1"/>
</dbReference>
<dbReference type="Proteomes" id="UP000193411">
    <property type="component" value="Unassembled WGS sequence"/>
</dbReference>
<evidence type="ECO:0000256" key="4">
    <source>
        <dbReference type="ARBA" id="ARBA00012783"/>
    </source>
</evidence>
<dbReference type="OrthoDB" id="414540at2759"/>
<dbReference type="GO" id="GO:0055086">
    <property type="term" value="P:nucleobase-containing small molecule metabolic process"/>
    <property type="evidence" value="ECO:0007669"/>
    <property type="project" value="UniProtKB-ARBA"/>
</dbReference>
<dbReference type="InterPro" id="IPR016193">
    <property type="entry name" value="Cytidine_deaminase-like"/>
</dbReference>
<feature type="binding site" evidence="12">
    <location>
        <position position="120"/>
    </location>
    <ligand>
        <name>Zn(2+)</name>
        <dbReference type="ChEBI" id="CHEBI:29105"/>
        <note>catalytic</note>
    </ligand>
</feature>
<dbReference type="NCBIfam" id="TIGR01354">
    <property type="entry name" value="cyt_deam_tetra"/>
    <property type="match status" value="1"/>
</dbReference>
<proteinExistence type="inferred from homology"/>
<feature type="binding site" evidence="12">
    <location>
        <position position="87"/>
    </location>
    <ligand>
        <name>Zn(2+)</name>
        <dbReference type="ChEBI" id="CHEBI:29105"/>
        <note>catalytic</note>
    </ligand>
</feature>
<evidence type="ECO:0000256" key="9">
    <source>
        <dbReference type="ARBA" id="ARBA00049558"/>
    </source>
</evidence>
<dbReference type="Pfam" id="PF00383">
    <property type="entry name" value="dCMP_cyt_deam_1"/>
    <property type="match status" value="1"/>
</dbReference>
<dbReference type="EMBL" id="MCFL01000081">
    <property type="protein sequence ID" value="ORZ30579.1"/>
    <property type="molecule type" value="Genomic_DNA"/>
</dbReference>
<dbReference type="GO" id="GO:0008270">
    <property type="term" value="F:zinc ion binding"/>
    <property type="evidence" value="ECO:0007669"/>
    <property type="project" value="UniProtKB-UniRule"/>
</dbReference>
<dbReference type="GO" id="GO:0072527">
    <property type="term" value="P:pyrimidine-containing compound metabolic process"/>
    <property type="evidence" value="ECO:0007669"/>
    <property type="project" value="UniProtKB-ARBA"/>
</dbReference>
<comment type="similarity">
    <text evidence="3 13">Belongs to the cytidine and deoxycytidylate deaminase family.</text>
</comment>
<comment type="caution">
    <text evidence="15">The sequence shown here is derived from an EMBL/GenBank/DDBJ whole genome shotgun (WGS) entry which is preliminary data.</text>
</comment>
<dbReference type="InterPro" id="IPR050202">
    <property type="entry name" value="Cyt/Deoxycyt_deaminase"/>
</dbReference>
<name>A0A1Y2H7P6_9FUNG</name>
<evidence type="ECO:0000256" key="5">
    <source>
        <dbReference type="ARBA" id="ARBA00022723"/>
    </source>
</evidence>
<dbReference type="InterPro" id="IPR002125">
    <property type="entry name" value="CMP_dCMP_dom"/>
</dbReference>
<evidence type="ECO:0000256" key="13">
    <source>
        <dbReference type="RuleBase" id="RU364006"/>
    </source>
</evidence>
<reference evidence="15 16" key="1">
    <citation type="submission" date="2016-07" db="EMBL/GenBank/DDBJ databases">
        <title>Pervasive Adenine N6-methylation of Active Genes in Fungi.</title>
        <authorList>
            <consortium name="DOE Joint Genome Institute"/>
            <person name="Mondo S.J."/>
            <person name="Dannebaum R.O."/>
            <person name="Kuo R.C."/>
            <person name="Labutti K."/>
            <person name="Haridas S."/>
            <person name="Kuo A."/>
            <person name="Salamov A."/>
            <person name="Ahrendt S.R."/>
            <person name="Lipzen A."/>
            <person name="Sullivan W."/>
            <person name="Andreopoulos W.B."/>
            <person name="Clum A."/>
            <person name="Lindquist E."/>
            <person name="Daum C."/>
            <person name="Ramamoorthy G.K."/>
            <person name="Gryganskyi A."/>
            <person name="Culley D."/>
            <person name="Magnuson J.K."/>
            <person name="James T.Y."/>
            <person name="O'Malley M.A."/>
            <person name="Stajich J.E."/>
            <person name="Spatafora J.W."/>
            <person name="Visel A."/>
            <person name="Grigoriev I.V."/>
        </authorList>
    </citation>
    <scope>NUCLEOTIDE SEQUENCE [LARGE SCALE GENOMIC DNA]</scope>
    <source>
        <strain evidence="15 16">PL171</strain>
    </source>
</reference>
<feature type="active site" description="Proton donor" evidence="10">
    <location>
        <position position="89"/>
    </location>
</feature>
<keyword evidence="5 12" id="KW-0479">Metal-binding</keyword>
<evidence type="ECO:0000256" key="11">
    <source>
        <dbReference type="PIRSR" id="PIRSR606262-2"/>
    </source>
</evidence>
<evidence type="ECO:0000256" key="7">
    <source>
        <dbReference type="ARBA" id="ARBA00022833"/>
    </source>
</evidence>
<dbReference type="EC" id="3.5.4.5" evidence="4 13"/>
<dbReference type="PANTHER" id="PTHR11644:SF2">
    <property type="entry name" value="CYTIDINE DEAMINASE"/>
    <property type="match status" value="1"/>
</dbReference>
<evidence type="ECO:0000313" key="16">
    <source>
        <dbReference type="Proteomes" id="UP000193411"/>
    </source>
</evidence>
<dbReference type="GO" id="GO:0005829">
    <property type="term" value="C:cytosol"/>
    <property type="evidence" value="ECO:0007669"/>
    <property type="project" value="TreeGrafter"/>
</dbReference>
<keyword evidence="6 13" id="KW-0378">Hydrolase</keyword>
<dbReference type="FunFam" id="3.40.140.10:FF:000008">
    <property type="entry name" value="Cytidine deaminase"/>
    <property type="match status" value="1"/>
</dbReference>
<accession>A0A1Y2H7P6</accession>
<keyword evidence="7 12" id="KW-0862">Zinc</keyword>
<comment type="cofactor">
    <cofactor evidence="1 12 13">
        <name>Zn(2+)</name>
        <dbReference type="ChEBI" id="CHEBI:29105"/>
    </cofactor>
</comment>
<organism evidence="15 16">
    <name type="scientific">Catenaria anguillulae PL171</name>
    <dbReference type="NCBI Taxonomy" id="765915"/>
    <lineage>
        <taxon>Eukaryota</taxon>
        <taxon>Fungi</taxon>
        <taxon>Fungi incertae sedis</taxon>
        <taxon>Blastocladiomycota</taxon>
        <taxon>Blastocladiomycetes</taxon>
        <taxon>Blastocladiales</taxon>
        <taxon>Catenariaceae</taxon>
        <taxon>Catenaria</taxon>
    </lineage>
</organism>
<comment type="catalytic activity">
    <reaction evidence="9 13">
        <text>cytidine + H2O + H(+) = uridine + NH4(+)</text>
        <dbReference type="Rhea" id="RHEA:16069"/>
        <dbReference type="ChEBI" id="CHEBI:15377"/>
        <dbReference type="ChEBI" id="CHEBI:15378"/>
        <dbReference type="ChEBI" id="CHEBI:16704"/>
        <dbReference type="ChEBI" id="CHEBI:17562"/>
        <dbReference type="ChEBI" id="CHEBI:28938"/>
        <dbReference type="EC" id="3.5.4.5"/>
    </reaction>
</comment>
<gene>
    <name evidence="15" type="ORF">BCR44DRAFT_118893</name>
</gene>
<keyword evidence="16" id="KW-1185">Reference proteome</keyword>
<feature type="binding site" evidence="12">
    <location>
        <position position="123"/>
    </location>
    <ligand>
        <name>Zn(2+)</name>
        <dbReference type="ChEBI" id="CHEBI:29105"/>
        <note>catalytic</note>
    </ligand>
</feature>
<evidence type="ECO:0000256" key="2">
    <source>
        <dbReference type="ARBA" id="ARBA00003949"/>
    </source>
</evidence>
<dbReference type="SUPFAM" id="SSF53927">
    <property type="entry name" value="Cytidine deaminase-like"/>
    <property type="match status" value="1"/>
</dbReference>
<dbReference type="InterPro" id="IPR006262">
    <property type="entry name" value="Cyt_deam_tetra"/>
</dbReference>
<comment type="function">
    <text evidence="2 13">This enzyme scavenges exogenous and endogenous cytidine and 2'-deoxycytidine for UMP synthesis.</text>
</comment>
<evidence type="ECO:0000256" key="6">
    <source>
        <dbReference type="ARBA" id="ARBA00022801"/>
    </source>
</evidence>
<evidence type="ECO:0000313" key="15">
    <source>
        <dbReference type="EMBL" id="ORZ30579.1"/>
    </source>
</evidence>
<dbReference type="CDD" id="cd01283">
    <property type="entry name" value="cytidine_deaminase"/>
    <property type="match status" value="1"/>
</dbReference>
<evidence type="ECO:0000256" key="8">
    <source>
        <dbReference type="ARBA" id="ARBA00032005"/>
    </source>
</evidence>
<dbReference type="NCBIfam" id="NF004064">
    <property type="entry name" value="PRK05578.1"/>
    <property type="match status" value="1"/>
</dbReference>
<dbReference type="STRING" id="765915.A0A1Y2H7P6"/>
<evidence type="ECO:0000256" key="12">
    <source>
        <dbReference type="PIRSR" id="PIRSR606262-3"/>
    </source>
</evidence>